<accession>A0A8J6N0G8</accession>
<dbReference type="EMBL" id="JACNJD010000216">
    <property type="protein sequence ID" value="MBC8177541.1"/>
    <property type="molecule type" value="Genomic_DNA"/>
</dbReference>
<dbReference type="InterPro" id="IPR007295">
    <property type="entry name" value="DUF402"/>
</dbReference>
<dbReference type="Pfam" id="PF04167">
    <property type="entry name" value="DUF402"/>
    <property type="match status" value="1"/>
</dbReference>
<dbReference type="PANTHER" id="PTHR39159:SF1">
    <property type="entry name" value="UPF0374 PROTEIN YGAC"/>
    <property type="match status" value="1"/>
</dbReference>
<proteinExistence type="predicted"/>
<dbReference type="Gene3D" id="2.40.380.10">
    <property type="entry name" value="FomD-like"/>
    <property type="match status" value="1"/>
</dbReference>
<gene>
    <name evidence="3" type="ORF">H8E19_09055</name>
</gene>
<dbReference type="Proteomes" id="UP000650524">
    <property type="component" value="Unassembled WGS sequence"/>
</dbReference>
<comment type="caution">
    <text evidence="3">The sequence shown here is derived from an EMBL/GenBank/DDBJ whole genome shotgun (WGS) entry which is preliminary data.</text>
</comment>
<reference evidence="3 4" key="1">
    <citation type="submission" date="2020-08" db="EMBL/GenBank/DDBJ databases">
        <title>Bridging the membrane lipid divide: bacteria of the FCB group superphylum have the potential to synthesize archaeal ether lipids.</title>
        <authorList>
            <person name="Villanueva L."/>
            <person name="Von Meijenfeldt F.A.B."/>
            <person name="Westbye A.B."/>
            <person name="Yadav S."/>
            <person name="Hopmans E.C."/>
            <person name="Dutilh B.E."/>
            <person name="Sinninghe Damste J.S."/>
        </authorList>
    </citation>
    <scope>NUCLEOTIDE SEQUENCE [LARGE SCALE GENOMIC DNA]</scope>
    <source>
        <strain evidence="3">NIOZ-UU27</strain>
    </source>
</reference>
<dbReference type="GO" id="GO:0016787">
    <property type="term" value="F:hydrolase activity"/>
    <property type="evidence" value="ECO:0007669"/>
    <property type="project" value="UniProtKB-KW"/>
</dbReference>
<evidence type="ECO:0000259" key="2">
    <source>
        <dbReference type="Pfam" id="PF04167"/>
    </source>
</evidence>
<dbReference type="AlphaFoldDB" id="A0A8J6N0G8"/>
<evidence type="ECO:0000313" key="4">
    <source>
        <dbReference type="Proteomes" id="UP000650524"/>
    </source>
</evidence>
<evidence type="ECO:0000313" key="3">
    <source>
        <dbReference type="EMBL" id="MBC8177541.1"/>
    </source>
</evidence>
<keyword evidence="1" id="KW-0378">Hydrolase</keyword>
<feature type="domain" description="DUF402" evidence="2">
    <location>
        <begin position="34"/>
        <end position="143"/>
    </location>
</feature>
<evidence type="ECO:0000256" key="1">
    <source>
        <dbReference type="ARBA" id="ARBA00022801"/>
    </source>
</evidence>
<name>A0A8J6N0G8_9DELT</name>
<dbReference type="InterPro" id="IPR050212">
    <property type="entry name" value="Ntdp-like"/>
</dbReference>
<sequence length="160" mass="18566">MKILEIKRHLNKPDESYLCDLFKRDSDYLVLKYVSEQPGRVASVTFEVGSTTYAYYRAGDGYVLWRMLGPAHDLRGYLFHICRDQVVGEDRVEYLDLLLDIWIDADGRLSILDRDEMEECATKGVLNEQDLVWIARQEQEIIKNRTQIISDFVSILGVSV</sequence>
<dbReference type="SUPFAM" id="SSF159234">
    <property type="entry name" value="FomD-like"/>
    <property type="match status" value="1"/>
</dbReference>
<dbReference type="InterPro" id="IPR035930">
    <property type="entry name" value="FomD-like_sf"/>
</dbReference>
<organism evidence="3 4">
    <name type="scientific">Candidatus Desulfacyla euxinica</name>
    <dbReference type="NCBI Taxonomy" id="2841693"/>
    <lineage>
        <taxon>Bacteria</taxon>
        <taxon>Deltaproteobacteria</taxon>
        <taxon>Candidatus Desulfacyla</taxon>
    </lineage>
</organism>
<dbReference type="PANTHER" id="PTHR39159">
    <property type="match status" value="1"/>
</dbReference>
<protein>
    <submittedName>
        <fullName evidence="3">DUF402 domain-containing protein</fullName>
    </submittedName>
</protein>